<dbReference type="InterPro" id="IPR044946">
    <property type="entry name" value="Restrct_endonuc_typeI_TRD_sf"/>
</dbReference>
<evidence type="ECO:0000313" key="6">
    <source>
        <dbReference type="Proteomes" id="UP000241954"/>
    </source>
</evidence>
<dbReference type="GO" id="GO:0003677">
    <property type="term" value="F:DNA binding"/>
    <property type="evidence" value="ECO:0007669"/>
    <property type="project" value="UniProtKB-KW"/>
</dbReference>
<evidence type="ECO:0000313" key="5">
    <source>
        <dbReference type="EMBL" id="PSV97502.1"/>
    </source>
</evidence>
<name>A0A2T3MM70_9GAMM</name>
<dbReference type="Gene3D" id="1.10.287.1120">
    <property type="entry name" value="Bipartite methylase S protein"/>
    <property type="match status" value="1"/>
</dbReference>
<evidence type="ECO:0000259" key="4">
    <source>
        <dbReference type="Pfam" id="PF01420"/>
    </source>
</evidence>
<sequence>MSKYQMYPEYKDSGVEWVGDIPTHWSAKPIKFLCTYNDEVINDSTDNNYEIEYVDIGSVSASTGITKTETICFSKAPSRARRIVKDGDVIISTVRTYLEAIAPINNPPSNMVVSTGFAVIRPTSELHKDFAAYCLRAKGFIKEVVARSVGVSYPAINASDLVNISIPFVSIDEQTQIATFLDHETVKIDTLIEKQQQLIGLLKEKRQAVISHAVTKGLNPQAPMKDSDVEWLGDVPEHWGVLRLSRVGKVGQGCSFSHSIQGQTKGDIPWYKVMDMNTDGNEEYMNKSSNYINKKLASRIGAPIFPKGSIIFPRVGAALLTNKRRILSVDSIVDDNIYTFVSRKVKHRFAYRLLQLINMETLCSPGLVPTITFSAINNIYIPLPSLAEQDNIIEYIDHKLSHIDLLIDKTNNAIKLSQERRTALISAAVTGKIDVRHFTLKDGIAPTTSIDTNEAAQEAAQEAMA</sequence>
<dbReference type="InterPro" id="IPR000055">
    <property type="entry name" value="Restrct_endonuc_typeI_TRD"/>
</dbReference>
<dbReference type="AlphaFoldDB" id="A0A2T3MM70"/>
<evidence type="ECO:0000256" key="3">
    <source>
        <dbReference type="ARBA" id="ARBA00023125"/>
    </source>
</evidence>
<dbReference type="RefSeq" id="WP_107237129.1">
    <property type="nucleotide sequence ID" value="NZ_PYLW01000006.1"/>
</dbReference>
<keyword evidence="5" id="KW-0540">Nuclease</keyword>
<feature type="domain" description="Type I restriction modification DNA specificity" evidence="4">
    <location>
        <begin position="43"/>
        <end position="189"/>
    </location>
</feature>
<dbReference type="Gene3D" id="3.90.220.20">
    <property type="entry name" value="DNA methylase specificity domains"/>
    <property type="match status" value="2"/>
</dbReference>
<accession>A0A2T3MM70</accession>
<dbReference type="Pfam" id="PF01420">
    <property type="entry name" value="Methylase_S"/>
    <property type="match status" value="2"/>
</dbReference>
<keyword evidence="3" id="KW-0238">DNA-binding</keyword>
<gene>
    <name evidence="5" type="ORF">C9I88_07650</name>
</gene>
<proteinExistence type="inferred from homology"/>
<dbReference type="Proteomes" id="UP000241954">
    <property type="component" value="Unassembled WGS sequence"/>
</dbReference>
<dbReference type="PANTHER" id="PTHR30408:SF12">
    <property type="entry name" value="TYPE I RESTRICTION ENZYME MJAVIII SPECIFICITY SUBUNIT"/>
    <property type="match status" value="1"/>
</dbReference>
<keyword evidence="5" id="KW-0378">Hydrolase</keyword>
<evidence type="ECO:0000256" key="2">
    <source>
        <dbReference type="ARBA" id="ARBA00022747"/>
    </source>
</evidence>
<dbReference type="GO" id="GO:0009307">
    <property type="term" value="P:DNA restriction-modification system"/>
    <property type="evidence" value="ECO:0007669"/>
    <property type="project" value="UniProtKB-KW"/>
</dbReference>
<dbReference type="GO" id="GO:0004519">
    <property type="term" value="F:endonuclease activity"/>
    <property type="evidence" value="ECO:0007669"/>
    <property type="project" value="UniProtKB-KW"/>
</dbReference>
<dbReference type="EMBL" id="PYLW01000006">
    <property type="protein sequence ID" value="PSV97502.1"/>
    <property type="molecule type" value="Genomic_DNA"/>
</dbReference>
<keyword evidence="2" id="KW-0680">Restriction system</keyword>
<dbReference type="SUPFAM" id="SSF116734">
    <property type="entry name" value="DNA methylase specificity domain"/>
    <property type="match status" value="2"/>
</dbReference>
<dbReference type="PANTHER" id="PTHR30408">
    <property type="entry name" value="TYPE-1 RESTRICTION ENZYME ECOKI SPECIFICITY PROTEIN"/>
    <property type="match status" value="1"/>
</dbReference>
<comment type="caution">
    <text evidence="5">The sequence shown here is derived from an EMBL/GenBank/DDBJ whole genome shotgun (WGS) entry which is preliminary data.</text>
</comment>
<protein>
    <submittedName>
        <fullName evidence="5">Restriction endonuclease subunit S</fullName>
    </submittedName>
</protein>
<evidence type="ECO:0000256" key="1">
    <source>
        <dbReference type="ARBA" id="ARBA00010923"/>
    </source>
</evidence>
<comment type="similarity">
    <text evidence="1">Belongs to the type-I restriction system S methylase family.</text>
</comment>
<feature type="domain" description="Type I restriction modification DNA specificity" evidence="4">
    <location>
        <begin position="236"/>
        <end position="415"/>
    </location>
</feature>
<dbReference type="InterPro" id="IPR052021">
    <property type="entry name" value="Type-I_RS_S_subunit"/>
</dbReference>
<reference evidence="5 6" key="1">
    <citation type="submission" date="2018-01" db="EMBL/GenBank/DDBJ databases">
        <title>Whole genome sequencing of Histamine producing bacteria.</title>
        <authorList>
            <person name="Butler K."/>
        </authorList>
    </citation>
    <scope>NUCLEOTIDE SEQUENCE [LARGE SCALE GENOMIC DNA]</scope>
    <source>
        <strain evidence="5 6">NCIMB 13481</strain>
    </source>
</reference>
<organism evidence="5 6">
    <name type="scientific">Photobacterium iliopiscarium</name>
    <dbReference type="NCBI Taxonomy" id="56192"/>
    <lineage>
        <taxon>Bacteria</taxon>
        <taxon>Pseudomonadati</taxon>
        <taxon>Pseudomonadota</taxon>
        <taxon>Gammaproteobacteria</taxon>
        <taxon>Vibrionales</taxon>
        <taxon>Vibrionaceae</taxon>
        <taxon>Photobacterium</taxon>
    </lineage>
</organism>
<keyword evidence="5" id="KW-0255">Endonuclease</keyword>